<keyword evidence="1" id="KW-0378">Hydrolase</keyword>
<dbReference type="InterPro" id="IPR003615">
    <property type="entry name" value="HNH_nuc"/>
</dbReference>
<dbReference type="EMBL" id="MH460829">
    <property type="protein sequence ID" value="AXF40756.1"/>
    <property type="molecule type" value="Genomic_DNA"/>
</dbReference>
<keyword evidence="2" id="KW-1185">Reference proteome</keyword>
<evidence type="ECO:0000313" key="2">
    <source>
        <dbReference type="Proteomes" id="UP000255697"/>
    </source>
</evidence>
<sequence length="264" mass="29878">MNYKRIYDELINNALNRASVKSKAAPGELETHHIVPKCIGGTNDTTNLVNLTTREHIIAHLLLAKIHGGKLVRAAMAMHMGRPLYKSSRGLAAIRSEFSKQRKEQMKGNTFGSYVWTPERKNIHKQAMSLVGYTDAKRKALEKAWAKNTGSKQTPESNFKRSNSMKLLGFVPVKAGDFKTCSNAGKANKGVKKSFRSESHSENWKRSFKQRYPIWEYEDQIREIWYAHDKPKVATLRKIATAKGIPEGHLGKMCANFFKQDGTK</sequence>
<reference evidence="2" key="1">
    <citation type="submission" date="2018-06" db="EMBL/GenBank/DDBJ databases">
        <title>Whole genome analysis of phage vB_ApiM_fHyAci03 infecting Acinetobacter pittii.</title>
        <authorList>
            <person name="Kiljunen S."/>
            <person name="Wicklund A."/>
            <person name="Skurnik M."/>
        </authorList>
    </citation>
    <scope>NUCLEOTIDE SEQUENCE [LARGE SCALE GENOMIC DNA]</scope>
</reference>
<dbReference type="Proteomes" id="UP000255697">
    <property type="component" value="Segment"/>
</dbReference>
<accession>A0A345AV23</accession>
<gene>
    <name evidence="1" type="ORF">Ac3_195</name>
</gene>
<keyword evidence="1" id="KW-0540">Nuclease</keyword>
<dbReference type="GO" id="GO:0004519">
    <property type="term" value="F:endonuclease activity"/>
    <property type="evidence" value="ECO:0007669"/>
    <property type="project" value="UniProtKB-KW"/>
</dbReference>
<evidence type="ECO:0000313" key="1">
    <source>
        <dbReference type="EMBL" id="AXF40756.1"/>
    </source>
</evidence>
<name>A0A345AV23_9CAUD</name>
<keyword evidence="1" id="KW-0255">Endonuclease</keyword>
<dbReference type="CDD" id="cd00085">
    <property type="entry name" value="HNHc"/>
    <property type="match status" value="1"/>
</dbReference>
<protein>
    <submittedName>
        <fullName evidence="1">Homing endonuclease</fullName>
    </submittedName>
</protein>
<proteinExistence type="predicted"/>
<organism evidence="1 2">
    <name type="scientific">Acinetobacter phage vB_ApiM_fHyAci03</name>
    <dbReference type="NCBI Taxonomy" id="2269366"/>
    <lineage>
        <taxon>Viruses</taxon>
        <taxon>Duplodnaviria</taxon>
        <taxon>Heunggongvirae</taxon>
        <taxon>Uroviricota</taxon>
        <taxon>Caudoviricetes</taxon>
        <taxon>Pantevenvirales</taxon>
        <taxon>Straboviridae</taxon>
        <taxon>Twarogvirinae</taxon>
        <taxon>Lazarusvirus</taxon>
        <taxon>Lazarusvirus fhyacithree</taxon>
    </lineage>
</organism>